<dbReference type="RefSeq" id="WP_104434662.1">
    <property type="nucleotide sequence ID" value="NZ_PTJA01000002.1"/>
</dbReference>
<keyword evidence="1" id="KW-1133">Transmembrane helix</keyword>
<name>A0A2S6HWH1_9FIRM</name>
<organism evidence="3 4">
    <name type="scientific">Lacrimispora xylanisolvens</name>
    <dbReference type="NCBI Taxonomy" id="384636"/>
    <lineage>
        <taxon>Bacteria</taxon>
        <taxon>Bacillati</taxon>
        <taxon>Bacillota</taxon>
        <taxon>Clostridia</taxon>
        <taxon>Lachnospirales</taxon>
        <taxon>Lachnospiraceae</taxon>
        <taxon>Lacrimispora</taxon>
    </lineage>
</organism>
<dbReference type="Pfam" id="PF00990">
    <property type="entry name" value="GGDEF"/>
    <property type="match status" value="1"/>
</dbReference>
<dbReference type="GO" id="GO:0052621">
    <property type="term" value="F:diguanylate cyclase activity"/>
    <property type="evidence" value="ECO:0007669"/>
    <property type="project" value="TreeGrafter"/>
</dbReference>
<protein>
    <submittedName>
        <fullName evidence="3">Diguanylate cyclase</fullName>
    </submittedName>
</protein>
<evidence type="ECO:0000256" key="1">
    <source>
        <dbReference type="SAM" id="Phobius"/>
    </source>
</evidence>
<gene>
    <name evidence="3" type="ORF">BXY41_1023</name>
</gene>
<keyword evidence="1" id="KW-0812">Transmembrane</keyword>
<dbReference type="Proteomes" id="UP000237749">
    <property type="component" value="Unassembled WGS sequence"/>
</dbReference>
<dbReference type="PANTHER" id="PTHR45138">
    <property type="entry name" value="REGULATORY COMPONENTS OF SENSORY TRANSDUCTION SYSTEM"/>
    <property type="match status" value="1"/>
</dbReference>
<proteinExistence type="predicted"/>
<dbReference type="PANTHER" id="PTHR45138:SF9">
    <property type="entry name" value="DIGUANYLATE CYCLASE DGCM-RELATED"/>
    <property type="match status" value="1"/>
</dbReference>
<sequence length="481" mass="55148">MKKHILLLSNLIIIISIVIGFIGIVYRDTTAYQDLAEKHLENILSLSNKDISSHVEDAMTKPVMVSKTMANDEFLKKWLSQEPQNVGNDTYLKQLYNYLNAYRNKYGYTTVFCISAETGNYYYQDGFNKIISKTDEHDIWYYNFIKSGNEYDLEVDTNETKEDYITVFVNFRVEGNDGTLLGVIGVGLQVDSLGDTIYSYERDYGLSVHIINVMGAETSFKGDTDIFISEEELQKRVGIKERLQLNQSETPIMQWYTSEGKRKCLITQYDKILGWYLVLEMDTSSISQVFQERVKSNVFFMLVALAACIVVSTSVFINCNLRIVKIENTDELTGLPNRKQFSKRYLSFLRKNRKTKKTLFMFDIDHFKDINDTYGHIFGNSVIAMVGEDLQHAIGENGIAARWGGDEFFGVLLVGVDEAKQIMEQFMESLISEEKNESYHVTISVGISAVDEDLSMEQMVKRVDEALYHSKKNGRNQISIL</sequence>
<dbReference type="PROSITE" id="PS50887">
    <property type="entry name" value="GGDEF"/>
    <property type="match status" value="1"/>
</dbReference>
<dbReference type="OrthoDB" id="1409500at2"/>
<feature type="transmembrane region" description="Helical" evidence="1">
    <location>
        <begin position="6"/>
        <end position="26"/>
    </location>
</feature>
<dbReference type="SMART" id="SM00267">
    <property type="entry name" value="GGDEF"/>
    <property type="match status" value="1"/>
</dbReference>
<evidence type="ECO:0000259" key="2">
    <source>
        <dbReference type="PROSITE" id="PS50887"/>
    </source>
</evidence>
<dbReference type="InterPro" id="IPR000160">
    <property type="entry name" value="GGDEF_dom"/>
</dbReference>
<reference evidence="3 4" key="1">
    <citation type="submission" date="2018-02" db="EMBL/GenBank/DDBJ databases">
        <title>Genomic Encyclopedia of Archaeal and Bacterial Type Strains, Phase II (KMG-II): from individual species to whole genera.</title>
        <authorList>
            <person name="Goeker M."/>
        </authorList>
    </citation>
    <scope>NUCLEOTIDE SEQUENCE [LARGE SCALE GENOMIC DNA]</scope>
    <source>
        <strain evidence="3 4">DSM 3808</strain>
    </source>
</reference>
<dbReference type="Gene3D" id="3.30.70.270">
    <property type="match status" value="1"/>
</dbReference>
<evidence type="ECO:0000313" key="3">
    <source>
        <dbReference type="EMBL" id="PPK82317.1"/>
    </source>
</evidence>
<dbReference type="SUPFAM" id="SSF55073">
    <property type="entry name" value="Nucleotide cyclase"/>
    <property type="match status" value="1"/>
</dbReference>
<feature type="domain" description="GGDEF" evidence="2">
    <location>
        <begin position="355"/>
        <end position="481"/>
    </location>
</feature>
<dbReference type="NCBIfam" id="TIGR00254">
    <property type="entry name" value="GGDEF"/>
    <property type="match status" value="1"/>
</dbReference>
<dbReference type="CDD" id="cd01949">
    <property type="entry name" value="GGDEF"/>
    <property type="match status" value="1"/>
</dbReference>
<dbReference type="InterPro" id="IPR043128">
    <property type="entry name" value="Rev_trsase/Diguanyl_cyclase"/>
</dbReference>
<accession>A0A2S6HWH1</accession>
<comment type="caution">
    <text evidence="3">The sequence shown here is derived from an EMBL/GenBank/DDBJ whole genome shotgun (WGS) entry which is preliminary data.</text>
</comment>
<dbReference type="InterPro" id="IPR029787">
    <property type="entry name" value="Nucleotide_cyclase"/>
</dbReference>
<dbReference type="AlphaFoldDB" id="A0A2S6HWH1"/>
<dbReference type="InterPro" id="IPR050469">
    <property type="entry name" value="Diguanylate_Cyclase"/>
</dbReference>
<feature type="transmembrane region" description="Helical" evidence="1">
    <location>
        <begin position="298"/>
        <end position="317"/>
    </location>
</feature>
<keyword evidence="4" id="KW-1185">Reference proteome</keyword>
<dbReference type="EMBL" id="PTJA01000002">
    <property type="protein sequence ID" value="PPK82317.1"/>
    <property type="molecule type" value="Genomic_DNA"/>
</dbReference>
<keyword evidence="1" id="KW-0472">Membrane</keyword>
<evidence type="ECO:0000313" key="4">
    <source>
        <dbReference type="Proteomes" id="UP000237749"/>
    </source>
</evidence>